<dbReference type="AlphaFoldDB" id="A4IPU0"/>
<name>A4IPU0_GEOTN</name>
<dbReference type="SUPFAM" id="SSF48452">
    <property type="entry name" value="TPR-like"/>
    <property type="match status" value="1"/>
</dbReference>
<reference evidence="2 3" key="1">
    <citation type="journal article" date="2007" name="Proc. Natl. Acad. Sci. U.S.A.">
        <title>Genome and proteome of long-chain alkane degrading Geobacillus thermodenitrificans NG80-2 isolated from a deep-subsurface oil reservoir.</title>
        <authorList>
            <person name="Feng L."/>
            <person name="Wang W."/>
            <person name="Cheng J."/>
            <person name="Ren Y."/>
            <person name="Zhao G."/>
            <person name="Gao C."/>
            <person name="Tang Y."/>
            <person name="Liu X."/>
            <person name="Han W."/>
            <person name="Peng X."/>
            <person name="Liu R."/>
            <person name="Wang L."/>
        </authorList>
    </citation>
    <scope>NUCLEOTIDE SEQUENCE [LARGE SCALE GENOMIC DNA]</scope>
    <source>
        <strain evidence="2 3">NG80-2</strain>
    </source>
</reference>
<dbReference type="Gene3D" id="1.25.40.10">
    <property type="entry name" value="Tetratricopeptide repeat domain"/>
    <property type="match status" value="1"/>
</dbReference>
<sequence>MQKALRYNPSHAIANYRLAHIYYGEKEYAKAVYHFERALSEQADGELNDTQRMLSHMILVNCSLLLASKSLQTIKELEDSLYDEELVERYRGEILLQRMEDFERALYCIVTPTGRDIVAEERYFAEQEKCLPHC</sequence>
<protein>
    <submittedName>
        <fullName evidence="2">Uncharacterized protein</fullName>
    </submittedName>
</protein>
<dbReference type="KEGG" id="gtn:GTNG_1992"/>
<evidence type="ECO:0000313" key="2">
    <source>
        <dbReference type="EMBL" id="ABO67344.1"/>
    </source>
</evidence>
<proteinExistence type="predicted"/>
<dbReference type="PROSITE" id="PS50005">
    <property type="entry name" value="TPR"/>
    <property type="match status" value="1"/>
</dbReference>
<dbReference type="HOGENOM" id="CLU_1893209_0_0_9"/>
<organism evidence="2 3">
    <name type="scientific">Geobacillus thermodenitrificans (strain NG80-2)</name>
    <dbReference type="NCBI Taxonomy" id="420246"/>
    <lineage>
        <taxon>Bacteria</taxon>
        <taxon>Bacillati</taxon>
        <taxon>Bacillota</taxon>
        <taxon>Bacilli</taxon>
        <taxon>Bacillales</taxon>
        <taxon>Anoxybacillaceae</taxon>
        <taxon>Geobacillus</taxon>
    </lineage>
</organism>
<dbReference type="InterPro" id="IPR011990">
    <property type="entry name" value="TPR-like_helical_dom_sf"/>
</dbReference>
<accession>A4IPU0</accession>
<dbReference type="InterPro" id="IPR019734">
    <property type="entry name" value="TPR_rpt"/>
</dbReference>
<dbReference type="Proteomes" id="UP000001578">
    <property type="component" value="Chromosome"/>
</dbReference>
<dbReference type="RefSeq" id="WP_008880536.1">
    <property type="nucleotide sequence ID" value="NC_009328.1"/>
</dbReference>
<dbReference type="eggNOG" id="COG4235">
    <property type="taxonomic scope" value="Bacteria"/>
</dbReference>
<evidence type="ECO:0000313" key="3">
    <source>
        <dbReference type="Proteomes" id="UP000001578"/>
    </source>
</evidence>
<evidence type="ECO:0000256" key="1">
    <source>
        <dbReference type="PROSITE-ProRule" id="PRU00339"/>
    </source>
</evidence>
<feature type="repeat" description="TPR" evidence="1">
    <location>
        <begin position="12"/>
        <end position="45"/>
    </location>
</feature>
<gene>
    <name evidence="2" type="ordered locus">GTNG_1992</name>
</gene>
<dbReference type="EMBL" id="CP000557">
    <property type="protein sequence ID" value="ABO67344.1"/>
    <property type="molecule type" value="Genomic_DNA"/>
</dbReference>
<keyword evidence="1" id="KW-0802">TPR repeat</keyword>